<reference evidence="2" key="2">
    <citation type="submission" date="2021-04" db="EMBL/GenBank/DDBJ databases">
        <authorList>
            <person name="Gilroy R."/>
        </authorList>
    </citation>
    <scope>NUCLEOTIDE SEQUENCE</scope>
    <source>
        <strain evidence="2">ChiSjej3B21-8574</strain>
    </source>
</reference>
<sequence>MKDFFITYQSEIVTATISFVVALFTTLLTHFLGNFKLRYTEKLKITSELSKRKYEGITKIRKEITILSQYENLCVTEAEDSLIPENIGKKVYTPAYCYSYEALMKISSTLNDLHGEFGYCLRHTSVIYLVYIKNFLMDYALKCSKAGFSDEELRWVSVPLYEGIYKWYKEFDKELIRSMNRPSMKYFTHSGLKYNLLLKIYDLYFERTEPYKYINDEKSILNQIIHNRDGIIAQYGETIIEKSDEIVSKLS</sequence>
<keyword evidence="1" id="KW-0472">Membrane</keyword>
<dbReference type="AlphaFoldDB" id="A0A9D2PFU0"/>
<evidence type="ECO:0000256" key="1">
    <source>
        <dbReference type="SAM" id="Phobius"/>
    </source>
</evidence>
<proteinExistence type="predicted"/>
<reference evidence="2" key="1">
    <citation type="journal article" date="2021" name="PeerJ">
        <title>Extensive microbial diversity within the chicken gut microbiome revealed by metagenomics and culture.</title>
        <authorList>
            <person name="Gilroy R."/>
            <person name="Ravi A."/>
            <person name="Getino M."/>
            <person name="Pursley I."/>
            <person name="Horton D.L."/>
            <person name="Alikhan N.F."/>
            <person name="Baker D."/>
            <person name="Gharbi K."/>
            <person name="Hall N."/>
            <person name="Watson M."/>
            <person name="Adriaenssens E.M."/>
            <person name="Foster-Nyarko E."/>
            <person name="Jarju S."/>
            <person name="Secka A."/>
            <person name="Antonio M."/>
            <person name="Oren A."/>
            <person name="Chaudhuri R.R."/>
            <person name="La Ragione R."/>
            <person name="Hildebrand F."/>
            <person name="Pallen M.J."/>
        </authorList>
    </citation>
    <scope>NUCLEOTIDE SEQUENCE</scope>
    <source>
        <strain evidence="2">ChiSjej3B21-8574</strain>
    </source>
</reference>
<dbReference type="EMBL" id="DWWD01000009">
    <property type="protein sequence ID" value="HJC49271.1"/>
    <property type="molecule type" value="Genomic_DNA"/>
</dbReference>
<dbReference type="Proteomes" id="UP000823904">
    <property type="component" value="Unassembled WGS sequence"/>
</dbReference>
<name>A0A9D2PFU0_9FIRM</name>
<evidence type="ECO:0000313" key="2">
    <source>
        <dbReference type="EMBL" id="HJC49271.1"/>
    </source>
</evidence>
<organism evidence="2 3">
    <name type="scientific">Candidatus Anaerostipes avistercoris</name>
    <dbReference type="NCBI Taxonomy" id="2838462"/>
    <lineage>
        <taxon>Bacteria</taxon>
        <taxon>Bacillati</taxon>
        <taxon>Bacillota</taxon>
        <taxon>Clostridia</taxon>
        <taxon>Lachnospirales</taxon>
        <taxon>Lachnospiraceae</taxon>
        <taxon>Anaerostipes</taxon>
    </lineage>
</organism>
<keyword evidence="1" id="KW-1133">Transmembrane helix</keyword>
<protein>
    <submittedName>
        <fullName evidence="2">Uncharacterized protein</fullName>
    </submittedName>
</protein>
<comment type="caution">
    <text evidence="2">The sequence shown here is derived from an EMBL/GenBank/DDBJ whole genome shotgun (WGS) entry which is preliminary data.</text>
</comment>
<feature type="transmembrane region" description="Helical" evidence="1">
    <location>
        <begin position="12"/>
        <end position="33"/>
    </location>
</feature>
<keyword evidence="1" id="KW-0812">Transmembrane</keyword>
<gene>
    <name evidence="2" type="ORF">H9754_01600</name>
</gene>
<evidence type="ECO:0000313" key="3">
    <source>
        <dbReference type="Proteomes" id="UP000823904"/>
    </source>
</evidence>
<accession>A0A9D2PFU0</accession>